<reference evidence="5" key="1">
    <citation type="submission" date="2020-04" db="EMBL/GenBank/DDBJ databases">
        <title>Hybrid Assembly of Korean Phytophthora infestans isolates.</title>
        <authorList>
            <person name="Prokchorchik M."/>
            <person name="Lee Y."/>
            <person name="Seo J."/>
            <person name="Cho J.-H."/>
            <person name="Park Y.-E."/>
            <person name="Jang D.-C."/>
            <person name="Im J.-S."/>
            <person name="Choi J.-G."/>
            <person name="Park H.-J."/>
            <person name="Lee G.-B."/>
            <person name="Lee Y.-G."/>
            <person name="Hong S.-Y."/>
            <person name="Cho K."/>
            <person name="Sohn K.H."/>
        </authorList>
    </citation>
    <scope>NUCLEOTIDE SEQUENCE</scope>
    <source>
        <strain evidence="5">KR_1_A1</strain>
        <strain evidence="6">KR_2_A2</strain>
    </source>
</reference>
<feature type="coiled-coil region" evidence="2">
    <location>
        <begin position="110"/>
        <end position="137"/>
    </location>
</feature>
<feature type="region of interest" description="Disordered" evidence="3">
    <location>
        <begin position="385"/>
        <end position="405"/>
    </location>
</feature>
<sequence length="405" mass="44741">MEPRSTALTSAASMILNRSKMPQTLTLDHVSPATRLLEKRRQMFEVQEALDAQKEEFSRREDAFHRREEALRKKDLELQESLIKFNKFLQENESKRNRAVKRASDEVKQRMSKEQEVARLQTQLTALQRESDALGAQVRHHLKYTRYLELVQEAVPEDYPEVSDLVNRYHTLRETNRDLSRNQITHEEESESKRLELAAFQKERANEILTFNNRIAALQRALEREELLGVRLQHETDATLRATTQKTLALGQIIMAIGNLLQRCTSGIHGQILKHVEGSYRTQGSTNQSGNDSHDGSGAGGVSTNLSSAPATHAPGGKTASGILEADAIHHGQRAMIDLDVVAAYMADFTAIVQGRIDAQRAQKKAAAAAVSQGTGAVVTFTAGNNDGHTGASSSVAGGSTATIR</sequence>
<name>A0A833SGE1_PHYIN</name>
<protein>
    <recommendedName>
        <fullName evidence="4">DUF4200 domain-containing protein</fullName>
    </recommendedName>
</protein>
<evidence type="ECO:0000256" key="1">
    <source>
        <dbReference type="ARBA" id="ARBA00023054"/>
    </source>
</evidence>
<dbReference type="AlphaFoldDB" id="A0A833SGE1"/>
<organism evidence="5 7">
    <name type="scientific">Phytophthora infestans</name>
    <name type="common">Potato late blight agent</name>
    <name type="synonym">Botrytis infestans</name>
    <dbReference type="NCBI Taxonomy" id="4787"/>
    <lineage>
        <taxon>Eukaryota</taxon>
        <taxon>Sar</taxon>
        <taxon>Stramenopiles</taxon>
        <taxon>Oomycota</taxon>
        <taxon>Peronosporomycetes</taxon>
        <taxon>Peronosporales</taxon>
        <taxon>Peronosporaceae</taxon>
        <taxon>Phytophthora</taxon>
    </lineage>
</organism>
<dbReference type="GO" id="GO:0005856">
    <property type="term" value="C:cytoskeleton"/>
    <property type="evidence" value="ECO:0007669"/>
    <property type="project" value="UniProtKB-ARBA"/>
</dbReference>
<dbReference type="InterPro" id="IPR025252">
    <property type="entry name" value="DUF4200"/>
</dbReference>
<dbReference type="Pfam" id="PF13863">
    <property type="entry name" value="DUF4200"/>
    <property type="match status" value="1"/>
</dbReference>
<dbReference type="InterPro" id="IPR051147">
    <property type="entry name" value="CFAP_domain-containing"/>
</dbReference>
<gene>
    <name evidence="5" type="ORF">GN244_ATG07077</name>
    <name evidence="6" type="ORF">GN958_ATG01617</name>
</gene>
<dbReference type="Proteomes" id="UP000602510">
    <property type="component" value="Unassembled WGS sequence"/>
</dbReference>
<feature type="compositionally biased region" description="Low complexity" evidence="3">
    <location>
        <begin position="390"/>
        <end position="405"/>
    </location>
</feature>
<feature type="compositionally biased region" description="Polar residues" evidence="3">
    <location>
        <begin position="281"/>
        <end position="291"/>
    </location>
</feature>
<evidence type="ECO:0000313" key="6">
    <source>
        <dbReference type="EMBL" id="KAF4149306.1"/>
    </source>
</evidence>
<feature type="domain" description="DUF4200" evidence="4">
    <location>
        <begin position="36"/>
        <end position="152"/>
    </location>
</feature>
<dbReference type="Proteomes" id="UP000704712">
    <property type="component" value="Unassembled WGS sequence"/>
</dbReference>
<dbReference type="EMBL" id="JAACNO010000183">
    <property type="protein sequence ID" value="KAF4149306.1"/>
    <property type="molecule type" value="Genomic_DNA"/>
</dbReference>
<evidence type="ECO:0000256" key="2">
    <source>
        <dbReference type="SAM" id="Coils"/>
    </source>
</evidence>
<keyword evidence="1 2" id="KW-0175">Coiled coil</keyword>
<proteinExistence type="predicted"/>
<dbReference type="EMBL" id="WSZM01000136">
    <property type="protein sequence ID" value="KAF4040726.1"/>
    <property type="molecule type" value="Genomic_DNA"/>
</dbReference>
<feature type="region of interest" description="Disordered" evidence="3">
    <location>
        <begin position="281"/>
        <end position="319"/>
    </location>
</feature>
<comment type="caution">
    <text evidence="5">The sequence shown here is derived from an EMBL/GenBank/DDBJ whole genome shotgun (WGS) entry which is preliminary data.</text>
</comment>
<evidence type="ECO:0000256" key="3">
    <source>
        <dbReference type="SAM" id="MobiDB-lite"/>
    </source>
</evidence>
<evidence type="ECO:0000313" key="7">
    <source>
        <dbReference type="Proteomes" id="UP000602510"/>
    </source>
</evidence>
<evidence type="ECO:0000313" key="5">
    <source>
        <dbReference type="EMBL" id="KAF4040726.1"/>
    </source>
</evidence>
<dbReference type="PANTHER" id="PTHR21683:SF2">
    <property type="entry name" value="COILED-COIL DOMAIN-CONTAINING PROTEIN 42 LIKE-2-LIKE"/>
    <property type="match status" value="1"/>
</dbReference>
<evidence type="ECO:0000259" key="4">
    <source>
        <dbReference type="Pfam" id="PF13863"/>
    </source>
</evidence>
<dbReference type="PANTHER" id="PTHR21683">
    <property type="entry name" value="COILED-COIL DOMAIN-CONTAINING PROTEIN 42 LIKE-2-LIKE-RELATED"/>
    <property type="match status" value="1"/>
</dbReference>
<keyword evidence="7" id="KW-1185">Reference proteome</keyword>
<accession>A0A833SGE1</accession>